<evidence type="ECO:0000313" key="2">
    <source>
        <dbReference type="EMBL" id="MRX72815.1"/>
    </source>
</evidence>
<evidence type="ECO:0000313" key="3">
    <source>
        <dbReference type="Proteomes" id="UP000448867"/>
    </source>
</evidence>
<dbReference type="OrthoDB" id="9795247at2"/>
<organism evidence="2 3">
    <name type="scientific">Metabacillus lacus</name>
    <dbReference type="NCBI Taxonomy" id="1983721"/>
    <lineage>
        <taxon>Bacteria</taxon>
        <taxon>Bacillati</taxon>
        <taxon>Bacillota</taxon>
        <taxon>Bacilli</taxon>
        <taxon>Bacillales</taxon>
        <taxon>Bacillaceae</taxon>
        <taxon>Metabacillus</taxon>
    </lineage>
</organism>
<comment type="caution">
    <text evidence="2">The sequence shown here is derived from an EMBL/GenBank/DDBJ whole genome shotgun (WGS) entry which is preliminary data.</text>
</comment>
<dbReference type="Proteomes" id="UP000448867">
    <property type="component" value="Unassembled WGS sequence"/>
</dbReference>
<proteinExistence type="inferred from homology"/>
<comment type="similarity">
    <text evidence="1">Belongs to the ROK (NagC/XylR) family.</text>
</comment>
<protein>
    <submittedName>
        <fullName evidence="2">ROK family protein</fullName>
    </submittedName>
</protein>
<dbReference type="InterPro" id="IPR000600">
    <property type="entry name" value="ROK"/>
</dbReference>
<dbReference type="EMBL" id="WKKI01000022">
    <property type="protein sequence ID" value="MRX72815.1"/>
    <property type="molecule type" value="Genomic_DNA"/>
</dbReference>
<dbReference type="InterPro" id="IPR043129">
    <property type="entry name" value="ATPase_NBD"/>
</dbReference>
<dbReference type="Gene3D" id="3.30.420.40">
    <property type="match status" value="2"/>
</dbReference>
<keyword evidence="3" id="KW-1185">Reference proteome</keyword>
<dbReference type="PANTHER" id="PTHR18964">
    <property type="entry name" value="ROK (REPRESSOR, ORF, KINASE) FAMILY"/>
    <property type="match status" value="1"/>
</dbReference>
<name>A0A7X2LXQ8_9BACI</name>
<dbReference type="PANTHER" id="PTHR18964:SF149">
    <property type="entry name" value="BIFUNCTIONAL UDP-N-ACETYLGLUCOSAMINE 2-EPIMERASE_N-ACETYLMANNOSAMINE KINASE"/>
    <property type="match status" value="1"/>
</dbReference>
<dbReference type="AlphaFoldDB" id="A0A7X2LXQ8"/>
<dbReference type="RefSeq" id="WP_154307974.1">
    <property type="nucleotide sequence ID" value="NZ_WKKI01000022.1"/>
</dbReference>
<sequence length="300" mass="31020">MITIGIDLGGTNLRVGAVTSGGEVLEVHSTETHPEKGPEYALQQIVERVTLIREKHDIAGIGVGSPGPLDLKNGVIIEPPILPGWRNIPFRSMIEEAIGLPVVLDNDANAAALAEALIGAGREAGSVFYITISTGIGAGLVLDGRLIRGAQGNTGEIGNMIIDPSGKAAPGINKGSLEALASGTAIGLLGKERLGIDTGSKGVFQLAENGNSEAMKIVDESISYLAIGIANLVHTINPEIFVLGGGVMKSEHLILEPLIARTKDLVYPSLTDTINIESAALGQQAGLIGAALLPLEKISR</sequence>
<reference evidence="2 3" key="1">
    <citation type="submission" date="2019-11" db="EMBL/GenBank/DDBJ databases">
        <title>Bacillus lacus genome.</title>
        <authorList>
            <person name="Allen C.J."/>
            <person name="Newman J.D."/>
        </authorList>
    </citation>
    <scope>NUCLEOTIDE SEQUENCE [LARGE SCALE GENOMIC DNA]</scope>
    <source>
        <strain evidence="2 3">KCTC 33946</strain>
    </source>
</reference>
<dbReference type="SUPFAM" id="SSF53067">
    <property type="entry name" value="Actin-like ATPase domain"/>
    <property type="match status" value="1"/>
</dbReference>
<gene>
    <name evidence="2" type="ORF">GJU40_11725</name>
</gene>
<accession>A0A7X2LXQ8</accession>
<evidence type="ECO:0000256" key="1">
    <source>
        <dbReference type="ARBA" id="ARBA00006479"/>
    </source>
</evidence>
<dbReference type="Pfam" id="PF00480">
    <property type="entry name" value="ROK"/>
    <property type="match status" value="1"/>
</dbReference>